<dbReference type="EC" id="3.6.1.9" evidence="4"/>
<reference evidence="5 6" key="1">
    <citation type="journal article" date="2017" name="Int. J. Syst. Evol. Microbiol.">
        <title>Achromobacter aloeverae sp. nov., isolated from the root of Aloe vera (L.) Burm.f.</title>
        <authorList>
            <person name="Kuncharoen N."/>
            <person name="Muramatsu Y."/>
            <person name="Shibata C."/>
            <person name="Kamakura Y."/>
            <person name="Nakagawa Y."/>
            <person name="Tanasupawat S."/>
        </authorList>
    </citation>
    <scope>NUCLEOTIDE SEQUENCE [LARGE SCALE GENOMIC DNA]</scope>
    <source>
        <strain evidence="5 6">AVA-1</strain>
    </source>
</reference>
<comment type="function">
    <text evidence="4">Nucleoside triphosphate pyrophosphatase that hydrolyzes dTTP and UTP. May have a dual role in cell division arrest and in preventing the incorporation of modified nucleotides into cellular nucleic acids.</text>
</comment>
<feature type="site" description="Important for substrate specificity" evidence="4">
    <location>
        <position position="99"/>
    </location>
</feature>
<comment type="subcellular location">
    <subcellularLocation>
        <location evidence="4">Cytoplasm</location>
    </subcellularLocation>
</comment>
<feature type="site" description="Important for substrate specificity" evidence="4">
    <location>
        <position position="32"/>
    </location>
</feature>
<dbReference type="InterPro" id="IPR029001">
    <property type="entry name" value="ITPase-like_fam"/>
</dbReference>
<gene>
    <name evidence="5" type="ORF">C7R54_06910</name>
</gene>
<dbReference type="Proteomes" id="UP000290849">
    <property type="component" value="Unassembled WGS sequence"/>
</dbReference>
<keyword evidence="3 4" id="KW-0546">Nucleotide metabolism</keyword>
<evidence type="ECO:0000313" key="5">
    <source>
        <dbReference type="EMBL" id="RXN90933.1"/>
    </source>
</evidence>
<dbReference type="Pfam" id="PF02545">
    <property type="entry name" value="Maf"/>
    <property type="match status" value="1"/>
</dbReference>
<feature type="site" description="Important for substrate specificity" evidence="4">
    <location>
        <position position="181"/>
    </location>
</feature>
<comment type="caution">
    <text evidence="5">The sequence shown here is derived from an EMBL/GenBank/DDBJ whole genome shotgun (WGS) entry which is preliminary data.</text>
</comment>
<dbReference type="PIRSF" id="PIRSF006305">
    <property type="entry name" value="Maf"/>
    <property type="match status" value="1"/>
</dbReference>
<protein>
    <recommendedName>
        <fullName evidence="4">dTTP/UTP pyrophosphatase</fullName>
        <shortName evidence="4">dTTPase/UTPase</shortName>
        <ecNumber evidence="4">3.6.1.9</ecNumber>
    </recommendedName>
    <alternativeName>
        <fullName evidence="4">Nucleoside triphosphate pyrophosphatase</fullName>
    </alternativeName>
    <alternativeName>
        <fullName evidence="4">Nucleotide pyrophosphatase</fullName>
        <shortName evidence="4">Nucleotide PPase</shortName>
    </alternativeName>
</protein>
<dbReference type="PANTHER" id="PTHR43213:SF5">
    <property type="entry name" value="BIFUNCTIONAL DTTP_UTP PYROPHOSPHATASE_METHYLTRANSFERASE PROTEIN-RELATED"/>
    <property type="match status" value="1"/>
</dbReference>
<proteinExistence type="inferred from homology"/>
<dbReference type="AlphaFoldDB" id="A0A4Q1HKI9"/>
<name>A0A4Q1HKI9_9BURK</name>
<evidence type="ECO:0000313" key="6">
    <source>
        <dbReference type="Proteomes" id="UP000290849"/>
    </source>
</evidence>
<evidence type="ECO:0000256" key="2">
    <source>
        <dbReference type="ARBA" id="ARBA00022801"/>
    </source>
</evidence>
<dbReference type="CDD" id="cd00555">
    <property type="entry name" value="Maf"/>
    <property type="match status" value="1"/>
</dbReference>
<dbReference type="PANTHER" id="PTHR43213">
    <property type="entry name" value="BIFUNCTIONAL DTTP/UTP PYROPHOSPHATASE/METHYLTRANSFERASE PROTEIN-RELATED"/>
    <property type="match status" value="1"/>
</dbReference>
<evidence type="ECO:0000256" key="1">
    <source>
        <dbReference type="ARBA" id="ARBA00001968"/>
    </source>
</evidence>
<dbReference type="SUPFAM" id="SSF52972">
    <property type="entry name" value="ITPase-like"/>
    <property type="match status" value="1"/>
</dbReference>
<organism evidence="5 6">
    <name type="scientific">Achromobacter aloeverae</name>
    <dbReference type="NCBI Taxonomy" id="1750518"/>
    <lineage>
        <taxon>Bacteria</taxon>
        <taxon>Pseudomonadati</taxon>
        <taxon>Pseudomonadota</taxon>
        <taxon>Betaproteobacteria</taxon>
        <taxon>Burkholderiales</taxon>
        <taxon>Alcaligenaceae</taxon>
        <taxon>Achromobacter</taxon>
    </lineage>
</organism>
<comment type="catalytic activity">
    <reaction evidence="4">
        <text>dTTP + H2O = dTMP + diphosphate + H(+)</text>
        <dbReference type="Rhea" id="RHEA:28534"/>
        <dbReference type="ChEBI" id="CHEBI:15377"/>
        <dbReference type="ChEBI" id="CHEBI:15378"/>
        <dbReference type="ChEBI" id="CHEBI:33019"/>
        <dbReference type="ChEBI" id="CHEBI:37568"/>
        <dbReference type="ChEBI" id="CHEBI:63528"/>
        <dbReference type="EC" id="3.6.1.9"/>
    </reaction>
</comment>
<dbReference type="InterPro" id="IPR003697">
    <property type="entry name" value="Maf-like"/>
</dbReference>
<comment type="catalytic activity">
    <reaction evidence="4">
        <text>UTP + H2O = UMP + diphosphate + H(+)</text>
        <dbReference type="Rhea" id="RHEA:29395"/>
        <dbReference type="ChEBI" id="CHEBI:15377"/>
        <dbReference type="ChEBI" id="CHEBI:15378"/>
        <dbReference type="ChEBI" id="CHEBI:33019"/>
        <dbReference type="ChEBI" id="CHEBI:46398"/>
        <dbReference type="ChEBI" id="CHEBI:57865"/>
        <dbReference type="EC" id="3.6.1.9"/>
    </reaction>
</comment>
<dbReference type="EMBL" id="PYAL01000002">
    <property type="protein sequence ID" value="RXN90933.1"/>
    <property type="molecule type" value="Genomic_DNA"/>
</dbReference>
<dbReference type="GO" id="GO:0005737">
    <property type="term" value="C:cytoplasm"/>
    <property type="evidence" value="ECO:0007669"/>
    <property type="project" value="UniProtKB-SubCell"/>
</dbReference>
<comment type="similarity">
    <text evidence="4">Belongs to the Maf family. YhdE subfamily.</text>
</comment>
<dbReference type="OrthoDB" id="9807767at2"/>
<keyword evidence="4" id="KW-0963">Cytoplasm</keyword>
<evidence type="ECO:0000256" key="4">
    <source>
        <dbReference type="HAMAP-Rule" id="MF_00528"/>
    </source>
</evidence>
<dbReference type="NCBIfam" id="TIGR00172">
    <property type="entry name" value="maf"/>
    <property type="match status" value="1"/>
</dbReference>
<dbReference type="GO" id="GO:0009117">
    <property type="term" value="P:nucleotide metabolic process"/>
    <property type="evidence" value="ECO:0007669"/>
    <property type="project" value="UniProtKB-KW"/>
</dbReference>
<dbReference type="HAMAP" id="MF_00528">
    <property type="entry name" value="Maf"/>
    <property type="match status" value="1"/>
</dbReference>
<sequence>MACTYRDVTVTTVLSDPAQDAPRIYLASASPRRRELLAQIGVAHQVLAVPAPPGEDEPRHAGEAAEVYVRRTAREKAERGVRYLRDQALAPLPLLAADTTVILDGDVLGKPADREDAIAILQRLSGRAHQVHTAVVVAAGGMLHEAVSVTDVRLRPLDRRDIERYCDSGEPFGKAGAYGIQGLAGIFVAHIAGSYTGVMGLPVFETAELLGRAGVLLP</sequence>
<dbReference type="GO" id="GO:0036218">
    <property type="term" value="F:dTTP diphosphatase activity"/>
    <property type="evidence" value="ECO:0007669"/>
    <property type="project" value="RHEA"/>
</dbReference>
<accession>A0A4Q1HKI9</accession>
<evidence type="ECO:0000256" key="3">
    <source>
        <dbReference type="ARBA" id="ARBA00023080"/>
    </source>
</evidence>
<comment type="caution">
    <text evidence="4">Lacks conserved residue(s) required for the propagation of feature annotation.</text>
</comment>
<feature type="active site" description="Proton acceptor" evidence="4">
    <location>
        <position position="98"/>
    </location>
</feature>
<keyword evidence="6" id="KW-1185">Reference proteome</keyword>
<dbReference type="Gene3D" id="3.90.950.10">
    <property type="match status" value="1"/>
</dbReference>
<keyword evidence="2 4" id="KW-0378">Hydrolase</keyword>
<dbReference type="GO" id="GO:0036221">
    <property type="term" value="F:UTP diphosphatase activity"/>
    <property type="evidence" value="ECO:0007669"/>
    <property type="project" value="RHEA"/>
</dbReference>
<comment type="cofactor">
    <cofactor evidence="1 4">
        <name>a divalent metal cation</name>
        <dbReference type="ChEBI" id="CHEBI:60240"/>
    </cofactor>
</comment>